<dbReference type="AlphaFoldDB" id="A0A074Z8R5"/>
<evidence type="ECO:0000313" key="1">
    <source>
        <dbReference type="EMBL" id="KER23523.1"/>
    </source>
</evidence>
<dbReference type="Proteomes" id="UP000054324">
    <property type="component" value="Unassembled WGS sequence"/>
</dbReference>
<evidence type="ECO:0000313" key="2">
    <source>
        <dbReference type="Proteomes" id="UP000054324"/>
    </source>
</evidence>
<organism evidence="1 2">
    <name type="scientific">Opisthorchis viverrini</name>
    <name type="common">Southeast Asian liver fluke</name>
    <dbReference type="NCBI Taxonomy" id="6198"/>
    <lineage>
        <taxon>Eukaryota</taxon>
        <taxon>Metazoa</taxon>
        <taxon>Spiralia</taxon>
        <taxon>Lophotrochozoa</taxon>
        <taxon>Platyhelminthes</taxon>
        <taxon>Trematoda</taxon>
        <taxon>Digenea</taxon>
        <taxon>Opisthorchiida</taxon>
        <taxon>Opisthorchiata</taxon>
        <taxon>Opisthorchiidae</taxon>
        <taxon>Opisthorchis</taxon>
    </lineage>
</organism>
<gene>
    <name evidence="1" type="ORF">T265_08606</name>
</gene>
<protein>
    <submittedName>
        <fullName evidence="1">Uncharacterized protein</fullName>
    </submittedName>
</protein>
<dbReference type="OrthoDB" id="10517147at2759"/>
<sequence>MSTEDLVVCVSSIDLLCSAPSQTHTCLTHGSCFQDETQFSKILLVENENANTEFLPTLSSPLLPVKENKVLLPITNFQKQISGFRNVQVPCATAMPLRGYSSNAKTQKTDFGLLTGSDKGKSDWMVWKTTTISLFCVFFVFFVAVDFYYLLHPEIYAYNLVKLKLEFQHYKKVSRNNVVLLEAPCSSKKLHNITRRATTNRSVFWPSSSGHMKSNVFSSSDIPYSDKIEPNYLRPPETDSNDVEKCSFCFGIYSDCVIHYWLTEFGRPNIEQIPLHLPGNVQQLCLIWSYIAPHGLRGSLVAIANSCCWSIDTLDGCPLLDYRPNYVRRQDTDVWIKDIRNGKGLQVSLQVAISGDIVPPSFDYYILKELKMGQWKT</sequence>
<proteinExistence type="predicted"/>
<name>A0A074Z8R5_OPIVI</name>
<dbReference type="GeneID" id="20322785"/>
<dbReference type="RefSeq" id="XP_009172725.1">
    <property type="nucleotide sequence ID" value="XM_009174461.1"/>
</dbReference>
<accession>A0A074Z8R5</accession>
<dbReference type="KEGG" id="ovi:T265_08606"/>
<dbReference type="EMBL" id="KL596846">
    <property type="protein sequence ID" value="KER23523.1"/>
    <property type="molecule type" value="Genomic_DNA"/>
</dbReference>
<keyword evidence="2" id="KW-1185">Reference proteome</keyword>
<dbReference type="CTD" id="20322785"/>
<reference evidence="1 2" key="1">
    <citation type="submission" date="2013-11" db="EMBL/GenBank/DDBJ databases">
        <title>Opisthorchis viverrini - life in the bile duct.</title>
        <authorList>
            <person name="Young N.D."/>
            <person name="Nagarajan N."/>
            <person name="Lin S.J."/>
            <person name="Korhonen P.K."/>
            <person name="Jex A.R."/>
            <person name="Hall R.S."/>
            <person name="Safavi-Hemami H."/>
            <person name="Kaewkong W."/>
            <person name="Bertrand D."/>
            <person name="Gao S."/>
            <person name="Seet Q."/>
            <person name="Wongkham S."/>
            <person name="Teh B.T."/>
            <person name="Wongkham C."/>
            <person name="Intapan P.M."/>
            <person name="Maleewong W."/>
            <person name="Yang X."/>
            <person name="Hu M."/>
            <person name="Wang Z."/>
            <person name="Hofmann A."/>
            <person name="Sternberg P.W."/>
            <person name="Tan P."/>
            <person name="Wang J."/>
            <person name="Gasser R.B."/>
        </authorList>
    </citation>
    <scope>NUCLEOTIDE SEQUENCE [LARGE SCALE GENOMIC DNA]</scope>
</reference>